<dbReference type="Proteomes" id="UP001501326">
    <property type="component" value="Unassembled WGS sequence"/>
</dbReference>
<protein>
    <submittedName>
        <fullName evidence="1">Uncharacterized protein</fullName>
    </submittedName>
</protein>
<organism evidence="1 2">
    <name type="scientific">Pedococcus aerophilus</name>
    <dbReference type="NCBI Taxonomy" id="436356"/>
    <lineage>
        <taxon>Bacteria</taxon>
        <taxon>Bacillati</taxon>
        <taxon>Actinomycetota</taxon>
        <taxon>Actinomycetes</taxon>
        <taxon>Micrococcales</taxon>
        <taxon>Intrasporangiaceae</taxon>
        <taxon>Pedococcus</taxon>
    </lineage>
</organism>
<evidence type="ECO:0000313" key="2">
    <source>
        <dbReference type="Proteomes" id="UP001501326"/>
    </source>
</evidence>
<name>A0ABN3UEK1_9MICO</name>
<reference evidence="1 2" key="1">
    <citation type="journal article" date="2019" name="Int. J. Syst. Evol. Microbiol.">
        <title>The Global Catalogue of Microorganisms (GCM) 10K type strain sequencing project: providing services to taxonomists for standard genome sequencing and annotation.</title>
        <authorList>
            <consortium name="The Broad Institute Genomics Platform"/>
            <consortium name="The Broad Institute Genome Sequencing Center for Infectious Disease"/>
            <person name="Wu L."/>
            <person name="Ma J."/>
        </authorList>
    </citation>
    <scope>NUCLEOTIDE SEQUENCE [LARGE SCALE GENOMIC DNA]</scope>
    <source>
        <strain evidence="1 2">JCM 16378</strain>
    </source>
</reference>
<proteinExistence type="predicted"/>
<evidence type="ECO:0000313" key="1">
    <source>
        <dbReference type="EMBL" id="GAA2731328.1"/>
    </source>
</evidence>
<accession>A0ABN3UEK1</accession>
<keyword evidence="2" id="KW-1185">Reference proteome</keyword>
<gene>
    <name evidence="1" type="ORF">GCM10009867_04690</name>
</gene>
<comment type="caution">
    <text evidence="1">The sequence shown here is derived from an EMBL/GenBank/DDBJ whole genome shotgun (WGS) entry which is preliminary data.</text>
</comment>
<dbReference type="EMBL" id="BAAARN010000001">
    <property type="protein sequence ID" value="GAA2731328.1"/>
    <property type="molecule type" value="Genomic_DNA"/>
</dbReference>
<sequence>MCDVCDVCMKKANSGAAGDGVRPDATGWWFGDLHGNTPGLDQGVQLGKVAGVERSSFVTATNTAHRWAPAARRATAALPSAAPLYDALIALTRRVSDPRR</sequence>